<gene>
    <name evidence="2" type="ORF">C2S53_013612</name>
</gene>
<name>A0AAD4IRT5_PERFH</name>
<accession>A0AAD4IRT5</accession>
<feature type="transmembrane region" description="Helical" evidence="1">
    <location>
        <begin position="30"/>
        <end position="47"/>
    </location>
</feature>
<evidence type="ECO:0000313" key="2">
    <source>
        <dbReference type="EMBL" id="KAH6820038.1"/>
    </source>
</evidence>
<keyword evidence="1" id="KW-1133">Transmembrane helix</keyword>
<keyword evidence="1" id="KW-0812">Transmembrane</keyword>
<reference evidence="2 3" key="1">
    <citation type="journal article" date="2021" name="Nat. Commun.">
        <title>Incipient diploidization of the medicinal plant Perilla within 10,000 years.</title>
        <authorList>
            <person name="Zhang Y."/>
            <person name="Shen Q."/>
            <person name="Leng L."/>
            <person name="Zhang D."/>
            <person name="Chen S."/>
            <person name="Shi Y."/>
            <person name="Ning Z."/>
            <person name="Chen S."/>
        </authorList>
    </citation>
    <scope>NUCLEOTIDE SEQUENCE [LARGE SCALE GENOMIC DNA]</scope>
    <source>
        <strain evidence="3">cv. PC099</strain>
    </source>
</reference>
<proteinExistence type="predicted"/>
<protein>
    <submittedName>
        <fullName evidence="2">Uncharacterized protein</fullName>
    </submittedName>
</protein>
<organism evidence="2 3">
    <name type="scientific">Perilla frutescens var. hirtella</name>
    <name type="common">Perilla citriodora</name>
    <name type="synonym">Perilla setoyensis</name>
    <dbReference type="NCBI Taxonomy" id="608512"/>
    <lineage>
        <taxon>Eukaryota</taxon>
        <taxon>Viridiplantae</taxon>
        <taxon>Streptophyta</taxon>
        <taxon>Embryophyta</taxon>
        <taxon>Tracheophyta</taxon>
        <taxon>Spermatophyta</taxon>
        <taxon>Magnoliopsida</taxon>
        <taxon>eudicotyledons</taxon>
        <taxon>Gunneridae</taxon>
        <taxon>Pentapetalae</taxon>
        <taxon>asterids</taxon>
        <taxon>lamiids</taxon>
        <taxon>Lamiales</taxon>
        <taxon>Lamiaceae</taxon>
        <taxon>Nepetoideae</taxon>
        <taxon>Elsholtzieae</taxon>
        <taxon>Perilla</taxon>
    </lineage>
</organism>
<keyword evidence="3" id="KW-1185">Reference proteome</keyword>
<dbReference type="AlphaFoldDB" id="A0AAD4IRT5"/>
<dbReference type="Proteomes" id="UP001190926">
    <property type="component" value="Unassembled WGS sequence"/>
</dbReference>
<comment type="caution">
    <text evidence="2">The sequence shown here is derived from an EMBL/GenBank/DDBJ whole genome shotgun (WGS) entry which is preliminary data.</text>
</comment>
<evidence type="ECO:0000256" key="1">
    <source>
        <dbReference type="SAM" id="Phobius"/>
    </source>
</evidence>
<keyword evidence="1" id="KW-0472">Membrane</keyword>
<evidence type="ECO:0000313" key="3">
    <source>
        <dbReference type="Proteomes" id="UP001190926"/>
    </source>
</evidence>
<dbReference type="EMBL" id="SDAM02004710">
    <property type="protein sequence ID" value="KAH6820038.1"/>
    <property type="molecule type" value="Genomic_DNA"/>
</dbReference>
<sequence length="55" mass="5725">MAESAKSLKLPNSAARGGMLSLLGHGTPKMKLAAFVGWLSMVVALIVNSQEMIAP</sequence>